<dbReference type="Proteomes" id="UP001249851">
    <property type="component" value="Unassembled WGS sequence"/>
</dbReference>
<protein>
    <submittedName>
        <fullName evidence="2">Uncharacterized protein</fullName>
    </submittedName>
</protein>
<evidence type="ECO:0000313" key="2">
    <source>
        <dbReference type="EMBL" id="KAK2551293.1"/>
    </source>
</evidence>
<dbReference type="AlphaFoldDB" id="A0AAD9PYG2"/>
<organism evidence="2 3">
    <name type="scientific">Acropora cervicornis</name>
    <name type="common">Staghorn coral</name>
    <dbReference type="NCBI Taxonomy" id="6130"/>
    <lineage>
        <taxon>Eukaryota</taxon>
        <taxon>Metazoa</taxon>
        <taxon>Cnidaria</taxon>
        <taxon>Anthozoa</taxon>
        <taxon>Hexacorallia</taxon>
        <taxon>Scleractinia</taxon>
        <taxon>Astrocoeniina</taxon>
        <taxon>Acroporidae</taxon>
        <taxon>Acropora</taxon>
    </lineage>
</organism>
<keyword evidence="3" id="KW-1185">Reference proteome</keyword>
<evidence type="ECO:0000256" key="1">
    <source>
        <dbReference type="SAM" id="MobiDB-lite"/>
    </source>
</evidence>
<sequence length="219" mass="23614">MAFLKASGNPNPLSSCSVSLPTEATKGRNGTVNSELTKEQLVSNSSSGYMTLSRTEIPEIPDIPSPLLRPPAIDALSASSASEAQVYVPSSSAFDATSETVLHPSFPTPHRKWFMVELHQADDVKDFQGHLISKASEVDQLRVDLQNMEIFHLVLLINGETPPSLLASNMDNGSGTGFGNVRAVSSGFSDPPFQSAGLRETNAQMDDLKRKLKMVMKIP</sequence>
<name>A0AAD9PYG2_ACRCE</name>
<comment type="caution">
    <text evidence="2">The sequence shown here is derived from an EMBL/GenBank/DDBJ whole genome shotgun (WGS) entry which is preliminary data.</text>
</comment>
<reference evidence="2" key="2">
    <citation type="journal article" date="2023" name="Science">
        <title>Genomic signatures of disease resistance in endangered staghorn corals.</title>
        <authorList>
            <person name="Vollmer S.V."/>
            <person name="Selwyn J.D."/>
            <person name="Despard B.A."/>
            <person name="Roesel C.L."/>
        </authorList>
    </citation>
    <scope>NUCLEOTIDE SEQUENCE</scope>
    <source>
        <strain evidence="2">K2</strain>
    </source>
</reference>
<feature type="compositionally biased region" description="Polar residues" evidence="1">
    <location>
        <begin position="8"/>
        <end position="42"/>
    </location>
</feature>
<accession>A0AAD9PYG2</accession>
<reference evidence="2" key="1">
    <citation type="journal article" date="2023" name="G3 (Bethesda)">
        <title>Whole genome assembly and annotation of the endangered Caribbean coral Acropora cervicornis.</title>
        <authorList>
            <person name="Selwyn J.D."/>
            <person name="Vollmer S.V."/>
        </authorList>
    </citation>
    <scope>NUCLEOTIDE SEQUENCE</scope>
    <source>
        <strain evidence="2">K2</strain>
    </source>
</reference>
<gene>
    <name evidence="2" type="ORF">P5673_027886</name>
</gene>
<proteinExistence type="predicted"/>
<evidence type="ECO:0000313" key="3">
    <source>
        <dbReference type="Proteomes" id="UP001249851"/>
    </source>
</evidence>
<dbReference type="EMBL" id="JARQWQ010000099">
    <property type="protein sequence ID" value="KAK2551293.1"/>
    <property type="molecule type" value="Genomic_DNA"/>
</dbReference>
<feature type="region of interest" description="Disordered" evidence="1">
    <location>
        <begin position="1"/>
        <end position="42"/>
    </location>
</feature>